<accession>A0ABN3XT39</accession>
<dbReference type="InterPro" id="IPR036259">
    <property type="entry name" value="MFS_trans_sf"/>
</dbReference>
<dbReference type="CDD" id="cd17321">
    <property type="entry name" value="MFS_MMR_MDR_like"/>
    <property type="match status" value="1"/>
</dbReference>
<feature type="transmembrane region" description="Helical" evidence="7">
    <location>
        <begin position="51"/>
        <end position="74"/>
    </location>
</feature>
<reference evidence="9 10" key="1">
    <citation type="journal article" date="2019" name="Int. J. Syst. Evol. Microbiol.">
        <title>The Global Catalogue of Microorganisms (GCM) 10K type strain sequencing project: providing services to taxonomists for standard genome sequencing and annotation.</title>
        <authorList>
            <consortium name="The Broad Institute Genomics Platform"/>
            <consortium name="The Broad Institute Genome Sequencing Center for Infectious Disease"/>
            <person name="Wu L."/>
            <person name="Ma J."/>
        </authorList>
    </citation>
    <scope>NUCLEOTIDE SEQUENCE [LARGE SCALE GENOMIC DNA]</scope>
    <source>
        <strain evidence="9 10">JCM 3106</strain>
    </source>
</reference>
<keyword evidence="2" id="KW-0813">Transport</keyword>
<keyword evidence="10" id="KW-1185">Reference proteome</keyword>
<dbReference type="Pfam" id="PF07690">
    <property type="entry name" value="MFS_1"/>
    <property type="match status" value="1"/>
</dbReference>
<gene>
    <name evidence="9" type="ORF">GCM10017559_13300</name>
</gene>
<dbReference type="EMBL" id="BAAAWD010000006">
    <property type="protein sequence ID" value="GAA2994323.1"/>
    <property type="molecule type" value="Genomic_DNA"/>
</dbReference>
<dbReference type="InterPro" id="IPR020846">
    <property type="entry name" value="MFS_dom"/>
</dbReference>
<evidence type="ECO:0000256" key="6">
    <source>
        <dbReference type="ARBA" id="ARBA00023136"/>
    </source>
</evidence>
<dbReference type="PRINTS" id="PR01036">
    <property type="entry name" value="TCRTETB"/>
</dbReference>
<feature type="transmembrane region" description="Helical" evidence="7">
    <location>
        <begin position="21"/>
        <end position="45"/>
    </location>
</feature>
<keyword evidence="5 7" id="KW-1133">Transmembrane helix</keyword>
<proteinExistence type="predicted"/>
<dbReference type="RefSeq" id="WP_344889830.1">
    <property type="nucleotide sequence ID" value="NZ_BAAAWD010000006.1"/>
</dbReference>
<feature type="transmembrane region" description="Helical" evidence="7">
    <location>
        <begin position="206"/>
        <end position="226"/>
    </location>
</feature>
<dbReference type="SUPFAM" id="SSF103473">
    <property type="entry name" value="MFS general substrate transporter"/>
    <property type="match status" value="1"/>
</dbReference>
<dbReference type="PANTHER" id="PTHR42718:SF46">
    <property type="entry name" value="BLR6921 PROTEIN"/>
    <property type="match status" value="1"/>
</dbReference>
<evidence type="ECO:0000256" key="4">
    <source>
        <dbReference type="ARBA" id="ARBA00022692"/>
    </source>
</evidence>
<evidence type="ECO:0000256" key="3">
    <source>
        <dbReference type="ARBA" id="ARBA00022475"/>
    </source>
</evidence>
<comment type="caution">
    <text evidence="9">The sequence shown here is derived from an EMBL/GenBank/DDBJ whole genome shotgun (WGS) entry which is preliminary data.</text>
</comment>
<dbReference type="InterPro" id="IPR011701">
    <property type="entry name" value="MFS"/>
</dbReference>
<keyword evidence="4 7" id="KW-0812">Transmembrane</keyword>
<evidence type="ECO:0000256" key="1">
    <source>
        <dbReference type="ARBA" id="ARBA00004651"/>
    </source>
</evidence>
<sequence length="462" mass="46391">MNEHGTPTTAGAVERTRWGPVVALAMAMLVVSVEMSLAAVTLPVIGAEMGVGPAATAWVLLAYVLPTAALAVPAGRWVDRADLRSVLMVAVTGVGLTSLLAAFAPAFWTLLVARVLQGIAGGLVVAIYMPVVRTSVRAEHRGRALGYIATIMPLGTMAGASLGGLVAGAYGWRPVFLLKIPILLVVLWLGYRTVPGGRGGLPAPDRSLLGEVAILGGAVAALLLAFDRVGGGAVVVVPLAVTALALAVAWSRLPASRPVITLVRRRAYGLPLAALLLMSSVVGLTLFLLPYLVADVLRGTPGTTGVALLFFVGGMAVCSPVSGALADRYRPNVIAVAGGAVTLAGTLSMLTLGPSAGLVDLAWRLALVGAGQGLFNAPNNVALLAAAPSGMTGTAGGVGATVRTLGFTVGPAVTSLAWHLAGGGAGGFRAGVIVLASAQVAGLAVLAAVRAGRRDGEETTTN</sequence>
<feature type="transmembrane region" description="Helical" evidence="7">
    <location>
        <begin position="176"/>
        <end position="194"/>
    </location>
</feature>
<keyword evidence="6 7" id="KW-0472">Membrane</keyword>
<name>A0ABN3XT39_9ACTN</name>
<feature type="transmembrane region" description="Helical" evidence="7">
    <location>
        <begin position="305"/>
        <end position="326"/>
    </location>
</feature>
<comment type="subcellular location">
    <subcellularLocation>
        <location evidence="1">Cell membrane</location>
        <topology evidence="1">Multi-pass membrane protein</topology>
    </subcellularLocation>
</comment>
<evidence type="ECO:0000256" key="5">
    <source>
        <dbReference type="ARBA" id="ARBA00022989"/>
    </source>
</evidence>
<feature type="transmembrane region" description="Helical" evidence="7">
    <location>
        <begin position="86"/>
        <end position="108"/>
    </location>
</feature>
<dbReference type="Proteomes" id="UP001499930">
    <property type="component" value="Unassembled WGS sequence"/>
</dbReference>
<evidence type="ECO:0000256" key="7">
    <source>
        <dbReference type="SAM" id="Phobius"/>
    </source>
</evidence>
<evidence type="ECO:0000259" key="8">
    <source>
        <dbReference type="PROSITE" id="PS50850"/>
    </source>
</evidence>
<dbReference type="Gene3D" id="1.20.1250.20">
    <property type="entry name" value="MFS general substrate transporter like domains"/>
    <property type="match status" value="1"/>
</dbReference>
<organism evidence="9 10">
    <name type="scientific">Streptosporangium longisporum</name>
    <dbReference type="NCBI Taxonomy" id="46187"/>
    <lineage>
        <taxon>Bacteria</taxon>
        <taxon>Bacillati</taxon>
        <taxon>Actinomycetota</taxon>
        <taxon>Actinomycetes</taxon>
        <taxon>Streptosporangiales</taxon>
        <taxon>Streptosporangiaceae</taxon>
        <taxon>Streptosporangium</taxon>
    </lineage>
</organism>
<feature type="domain" description="Major facilitator superfamily (MFS) profile" evidence="8">
    <location>
        <begin position="20"/>
        <end position="454"/>
    </location>
</feature>
<keyword evidence="3" id="KW-1003">Cell membrane</keyword>
<feature type="transmembrane region" description="Helical" evidence="7">
    <location>
        <begin position="144"/>
        <end position="170"/>
    </location>
</feature>
<dbReference type="PANTHER" id="PTHR42718">
    <property type="entry name" value="MAJOR FACILITATOR SUPERFAMILY MULTIDRUG TRANSPORTER MFSC"/>
    <property type="match status" value="1"/>
</dbReference>
<feature type="transmembrane region" description="Helical" evidence="7">
    <location>
        <begin position="232"/>
        <end position="251"/>
    </location>
</feature>
<evidence type="ECO:0000256" key="2">
    <source>
        <dbReference type="ARBA" id="ARBA00022448"/>
    </source>
</evidence>
<feature type="transmembrane region" description="Helical" evidence="7">
    <location>
        <begin position="428"/>
        <end position="449"/>
    </location>
</feature>
<dbReference type="Gene3D" id="1.20.1720.10">
    <property type="entry name" value="Multidrug resistance protein D"/>
    <property type="match status" value="1"/>
</dbReference>
<feature type="transmembrane region" description="Helical" evidence="7">
    <location>
        <begin position="272"/>
        <end position="293"/>
    </location>
</feature>
<dbReference type="PROSITE" id="PS50850">
    <property type="entry name" value="MFS"/>
    <property type="match status" value="1"/>
</dbReference>
<evidence type="ECO:0000313" key="9">
    <source>
        <dbReference type="EMBL" id="GAA2994323.1"/>
    </source>
</evidence>
<protein>
    <submittedName>
        <fullName evidence="9">MFS transporter</fullName>
    </submittedName>
</protein>
<feature type="transmembrane region" description="Helical" evidence="7">
    <location>
        <begin position="114"/>
        <end position="132"/>
    </location>
</feature>
<feature type="transmembrane region" description="Helical" evidence="7">
    <location>
        <begin position="333"/>
        <end position="353"/>
    </location>
</feature>
<evidence type="ECO:0000313" key="10">
    <source>
        <dbReference type="Proteomes" id="UP001499930"/>
    </source>
</evidence>